<organism evidence="1">
    <name type="scientific">uncultured bacterium</name>
    <name type="common">gcode 4</name>
    <dbReference type="NCBI Taxonomy" id="1234023"/>
    <lineage>
        <taxon>Bacteria</taxon>
        <taxon>environmental samples</taxon>
    </lineage>
</organism>
<reference evidence="1" key="1">
    <citation type="journal article" date="2012" name="Science">
        <title>Fermentation, hydrogen, and sulfur metabolism in multiple uncultivated bacterial phyla.</title>
        <authorList>
            <person name="Wrighton K.C."/>
            <person name="Thomas B.C."/>
            <person name="Sharon I."/>
            <person name="Miller C.S."/>
            <person name="Castelle C.J."/>
            <person name="VerBerkmoes N.C."/>
            <person name="Wilkins M.J."/>
            <person name="Hettich R.L."/>
            <person name="Lipton M.S."/>
            <person name="Williams K.H."/>
            <person name="Long P.E."/>
            <person name="Banfield J.F."/>
        </authorList>
    </citation>
    <scope>NUCLEOTIDE SEQUENCE [LARGE SCALE GENOMIC DNA]</scope>
</reference>
<comment type="caution">
    <text evidence="1">The sequence shown here is derived from an EMBL/GenBank/DDBJ whole genome shotgun (WGS) entry which is preliminary data.</text>
</comment>
<dbReference type="AlphaFoldDB" id="K1YN04"/>
<gene>
    <name evidence="1" type="ORF">ACD_71C00170G0004</name>
</gene>
<accession>K1YN04</accession>
<sequence>MRKRVVKYSVFLRPQISHKRSNEIHSSSTLSAYLPIWVPLNRQSTRILESRASEICETRILRILYEISLTYMKVLHGWLSIGIMNERRFTSQKRSLIPQWGNWLKLPMTYSNERNWISQIHTYRNLVSYLKSERVESINSFINHFRNSFSHNISQNSRRGTRRYIEWEMKMRKIGIPGEILSPWCYFMGRCCQIIKRRINW</sequence>
<name>K1YN04_9BACT</name>
<protein>
    <submittedName>
        <fullName evidence="1">Uncharacterized protein</fullName>
    </submittedName>
</protein>
<dbReference type="EMBL" id="AMFJ01028901">
    <property type="protein sequence ID" value="EKD44350.1"/>
    <property type="molecule type" value="Genomic_DNA"/>
</dbReference>
<proteinExistence type="predicted"/>
<evidence type="ECO:0000313" key="1">
    <source>
        <dbReference type="EMBL" id="EKD44350.1"/>
    </source>
</evidence>